<reference evidence="5" key="2">
    <citation type="submission" date="2025-08" db="UniProtKB">
        <authorList>
            <consortium name="RefSeq"/>
        </authorList>
    </citation>
    <scope>IDENTIFICATION</scope>
    <source>
        <strain evidence="5">S238N-H82</strain>
        <tissue evidence="5">Testes</tissue>
    </source>
</reference>
<dbReference type="GeneID" id="118430832"/>
<dbReference type="KEGG" id="bfo:118430832"/>
<evidence type="ECO:0000259" key="3">
    <source>
        <dbReference type="PROSITE" id="PS50948"/>
    </source>
</evidence>
<proteinExistence type="predicted"/>
<dbReference type="RefSeq" id="XP_035697757.1">
    <property type="nucleotide sequence ID" value="XM_035841864.1"/>
</dbReference>
<dbReference type="CDD" id="cd01099">
    <property type="entry name" value="PAN_AP_HGF"/>
    <property type="match status" value="1"/>
</dbReference>
<evidence type="ECO:0000256" key="2">
    <source>
        <dbReference type="ARBA" id="ARBA00022737"/>
    </source>
</evidence>
<dbReference type="Gene3D" id="3.50.4.10">
    <property type="entry name" value="Hepatocyte Growth Factor"/>
    <property type="match status" value="1"/>
</dbReference>
<keyword evidence="2" id="KW-0677">Repeat</keyword>
<evidence type="ECO:0000256" key="1">
    <source>
        <dbReference type="ARBA" id="ARBA00022614"/>
    </source>
</evidence>
<reference evidence="4" key="1">
    <citation type="journal article" date="2020" name="Nat. Ecol. Evol.">
        <title>Deeply conserved synteny resolves early events in vertebrate evolution.</title>
        <authorList>
            <person name="Simakov O."/>
            <person name="Marletaz F."/>
            <person name="Yue J.X."/>
            <person name="O'Connell B."/>
            <person name="Jenkins J."/>
            <person name="Brandt A."/>
            <person name="Calef R."/>
            <person name="Tung C.H."/>
            <person name="Huang T.K."/>
            <person name="Schmutz J."/>
            <person name="Satoh N."/>
            <person name="Yu J.K."/>
            <person name="Putnam N.H."/>
            <person name="Green R.E."/>
            <person name="Rokhsar D.S."/>
        </authorList>
    </citation>
    <scope>NUCLEOTIDE SEQUENCE [LARGE SCALE GENOMIC DNA]</scope>
    <source>
        <strain evidence="4">S238N-H82</strain>
    </source>
</reference>
<dbReference type="Pfam" id="PF13855">
    <property type="entry name" value="LRR_8"/>
    <property type="match status" value="1"/>
</dbReference>
<accession>A0A9J7N9C8</accession>
<dbReference type="InterPro" id="IPR032675">
    <property type="entry name" value="LRR_dom_sf"/>
</dbReference>
<feature type="domain" description="Apple" evidence="3">
    <location>
        <begin position="1"/>
        <end position="61"/>
    </location>
</feature>
<evidence type="ECO:0000313" key="5">
    <source>
        <dbReference type="RefSeq" id="XP_035697757.1"/>
    </source>
</evidence>
<dbReference type="AlphaFoldDB" id="A0A9J7N9C8"/>
<dbReference type="PROSITE" id="PS50948">
    <property type="entry name" value="PAN"/>
    <property type="match status" value="1"/>
</dbReference>
<sequence length="803" mass="91699">MEADIELEGCALRCLQETNFDCRSFDYGSSFRCCYLSAQDRTTQASSYQVTSGQDYYHYLPGNRWRDDGRCGSSWAADLASPAECDPYGDYCCSGTRCQQGTCTSGTDYRGWDRYGERGGWDRCGERVCSCTSHSRTMTCSGRTIRELDFFIPRNTRNLDLSSNVLTSVPVSALARLTELQTLTLRSNRIGSLPFDVFEDLNSVQTINLQNNQFSELDLGQFMDLPTLRNLYVDAGTDLKFTWGYLPEVYPNHGVSCPFNDCYSPCGDPHYLNGPEDWSRLQRDLVIKKLYFDLADLFYLVSDATQSVTIYAHTVVASAGVSFDFDLTIHTQMFWTGTNADLTFNLPSGHHHGPIITCGTLDDSFQQININVGDRLKINIVTNESFAMPYPCGDTRSTALSLQADSDQMAITVQCARLLAQDFNLADLRSQPMRMVDWVISQGRAAGDPVHSEAVTIKYELMVTARGARYVPYLAQSVYFSMLDDYYREVSLFVCLFVCLFVRADGNFQGCPVRPLPGAVRLLQHAGRLLQRGEFVCLFVCLFVRADGNFQGCPVRPLPGAVRLLQHAGRLLQGARYVPYLAQSVYFSMLDDYYRELMVTARGARYVPYLAQSVYCSMLDDYYRELMVTARGARYVPYLAQSVYFSMLDDYYRELMVTARGARYVPYLAQSVYFSMLDDYYRELMVTSRGARYVPYLAQSVYFSMLDDYYRELLVTARGARYVPYLAQSVYFSMLDDYYRELMVTSRGARYVPYLAQSVYFSMLDDYYRELLVTARGARYVPYLAQSVYFSMLDDYYREFVRV</sequence>
<dbReference type="Pfam" id="PF00024">
    <property type="entry name" value="PAN_1"/>
    <property type="match status" value="1"/>
</dbReference>
<dbReference type="InterPro" id="IPR003591">
    <property type="entry name" value="Leu-rich_rpt_typical-subtyp"/>
</dbReference>
<dbReference type="SUPFAM" id="SSF57414">
    <property type="entry name" value="Hairpin loop containing domain-like"/>
    <property type="match status" value="1"/>
</dbReference>
<keyword evidence="1" id="KW-0433">Leucine-rich repeat</keyword>
<gene>
    <name evidence="5" type="primary">LOC118430832</name>
</gene>
<evidence type="ECO:0000313" key="4">
    <source>
        <dbReference type="Proteomes" id="UP000001554"/>
    </source>
</evidence>
<dbReference type="SUPFAM" id="SSF52058">
    <property type="entry name" value="L domain-like"/>
    <property type="match status" value="1"/>
</dbReference>
<dbReference type="InterPro" id="IPR003609">
    <property type="entry name" value="Pan_app"/>
</dbReference>
<dbReference type="InterPro" id="IPR001611">
    <property type="entry name" value="Leu-rich_rpt"/>
</dbReference>
<organism evidence="4 5">
    <name type="scientific">Branchiostoma floridae</name>
    <name type="common">Florida lancelet</name>
    <name type="synonym">Amphioxus</name>
    <dbReference type="NCBI Taxonomy" id="7739"/>
    <lineage>
        <taxon>Eukaryota</taxon>
        <taxon>Metazoa</taxon>
        <taxon>Chordata</taxon>
        <taxon>Cephalochordata</taxon>
        <taxon>Leptocardii</taxon>
        <taxon>Amphioxiformes</taxon>
        <taxon>Branchiostomatidae</taxon>
        <taxon>Branchiostoma</taxon>
    </lineage>
</organism>
<dbReference type="PANTHER" id="PTHR34714">
    <property type="entry name" value="EGF-LIKE DOMAIN-CONTAINING PROTEIN"/>
    <property type="match status" value="1"/>
</dbReference>
<dbReference type="PANTHER" id="PTHR34714:SF2">
    <property type="entry name" value="EGF-LIKE DOMAIN-CONTAINING PROTEIN"/>
    <property type="match status" value="1"/>
</dbReference>
<keyword evidence="4" id="KW-1185">Reference proteome</keyword>
<protein>
    <submittedName>
        <fullName evidence="5">Uncharacterized protein LOC118430832</fullName>
    </submittedName>
</protein>
<dbReference type="Gene3D" id="3.80.10.10">
    <property type="entry name" value="Ribonuclease Inhibitor"/>
    <property type="match status" value="1"/>
</dbReference>
<dbReference type="Proteomes" id="UP000001554">
    <property type="component" value="Chromosome 14"/>
</dbReference>
<dbReference type="SMART" id="SM00369">
    <property type="entry name" value="LRR_TYP"/>
    <property type="match status" value="3"/>
</dbReference>
<name>A0A9J7N9C8_BRAFL</name>